<name>A0A0F5K4Y8_9BURK</name>
<evidence type="ECO:0000313" key="2">
    <source>
        <dbReference type="Proteomes" id="UP000033618"/>
    </source>
</evidence>
<dbReference type="Proteomes" id="UP000033618">
    <property type="component" value="Unassembled WGS sequence"/>
</dbReference>
<proteinExistence type="predicted"/>
<accession>A0A0F5K4Y8</accession>
<comment type="caution">
    <text evidence="1">The sequence shown here is derived from an EMBL/GenBank/DDBJ whole genome shotgun (WGS) entry which is preliminary data.</text>
</comment>
<reference evidence="1 2" key="1">
    <citation type="submission" date="2015-03" db="EMBL/GenBank/DDBJ databases">
        <title>Draft Genome Sequence of Burkholderia andropogonis type strain ICMP2807, isolated from Sorghum bicolor.</title>
        <authorList>
            <person name="Lopes-Santos L."/>
            <person name="Castro D.B."/>
            <person name="Ottoboni L.M."/>
            <person name="Park D."/>
            <person name="Weirc B.S."/>
            <person name="Destefano S.A."/>
        </authorList>
    </citation>
    <scope>NUCLEOTIDE SEQUENCE [LARGE SCALE GENOMIC DNA]</scope>
    <source>
        <strain evidence="1 2">ICMP2807</strain>
    </source>
</reference>
<sequence length="117" mass="13088">MLQLAVLDLPGTGIVHVTLLYAEDPEYCLIFGSLSEHGVSQQDLTHMSKRAFGKYLRHYREVSVLLEPWGDTRVLDLASFPSVSALITALEDNLRLAGFTVGTHHDFRVQAIVPVRR</sequence>
<protein>
    <submittedName>
        <fullName evidence="1">Uncharacterized protein</fullName>
    </submittedName>
</protein>
<dbReference type="PATRIC" id="fig|28092.6.peg.923"/>
<dbReference type="AlphaFoldDB" id="A0A0F5K4Y8"/>
<dbReference type="RefSeq" id="WP_024903418.1">
    <property type="nucleotide sequence ID" value="NZ_CADFGU010000005.1"/>
</dbReference>
<keyword evidence="2" id="KW-1185">Reference proteome</keyword>
<evidence type="ECO:0000313" key="1">
    <source>
        <dbReference type="EMBL" id="KKB64592.1"/>
    </source>
</evidence>
<gene>
    <name evidence="1" type="ORF">WM40_03890</name>
</gene>
<organism evidence="1 2">
    <name type="scientific">Robbsia andropogonis</name>
    <dbReference type="NCBI Taxonomy" id="28092"/>
    <lineage>
        <taxon>Bacteria</taxon>
        <taxon>Pseudomonadati</taxon>
        <taxon>Pseudomonadota</taxon>
        <taxon>Betaproteobacteria</taxon>
        <taxon>Burkholderiales</taxon>
        <taxon>Burkholderiaceae</taxon>
        <taxon>Robbsia</taxon>
    </lineage>
</organism>
<dbReference type="EMBL" id="LAQU01000003">
    <property type="protein sequence ID" value="KKB64592.1"/>
    <property type="molecule type" value="Genomic_DNA"/>
</dbReference>